<name>A0ABR1EK93_NECAM</name>
<keyword evidence="2" id="KW-1185">Reference proteome</keyword>
<reference evidence="1 2" key="1">
    <citation type="submission" date="2023-08" db="EMBL/GenBank/DDBJ databases">
        <title>A Necator americanus chromosomal reference genome.</title>
        <authorList>
            <person name="Ilik V."/>
            <person name="Petrzelkova K.J."/>
            <person name="Pardy F."/>
            <person name="Fuh T."/>
            <person name="Niatou-Singa F.S."/>
            <person name="Gouil Q."/>
            <person name="Baker L."/>
            <person name="Ritchie M.E."/>
            <person name="Jex A.R."/>
            <person name="Gazzola D."/>
            <person name="Li H."/>
            <person name="Toshio Fujiwara R."/>
            <person name="Zhan B."/>
            <person name="Aroian R.V."/>
            <person name="Pafco B."/>
            <person name="Schwarz E.M."/>
        </authorList>
    </citation>
    <scope>NUCLEOTIDE SEQUENCE [LARGE SCALE GENOMIC DNA]</scope>
    <source>
        <strain evidence="1 2">Aroian</strain>
        <tissue evidence="1">Whole animal</tissue>
    </source>
</reference>
<protein>
    <submittedName>
        <fullName evidence="1">Uncharacterized protein</fullName>
    </submittedName>
</protein>
<accession>A0ABR1EK93</accession>
<gene>
    <name evidence="1" type="primary">Necator_chrX.g23880</name>
    <name evidence="1" type="ORF">RB195_023715</name>
</gene>
<dbReference type="EMBL" id="JAVFWL010000006">
    <property type="protein sequence ID" value="KAK6763109.1"/>
    <property type="molecule type" value="Genomic_DNA"/>
</dbReference>
<evidence type="ECO:0000313" key="1">
    <source>
        <dbReference type="EMBL" id="KAK6763109.1"/>
    </source>
</evidence>
<evidence type="ECO:0000313" key="2">
    <source>
        <dbReference type="Proteomes" id="UP001303046"/>
    </source>
</evidence>
<proteinExistence type="predicted"/>
<sequence>MVTCGHSPVKETEKTLSPAPGTVEWVVALLRKEVQILMKGGKEDNPMVVEKIEARVQLCLCWENDATIIYVTTIQHRSIGVGMGVAIMMQNAGSFVGAPAPSTDLSSIHAQIRRAKAEGRTVTMVNGALYFDYQIVAKIPPHFDIGL</sequence>
<organism evidence="1 2">
    <name type="scientific">Necator americanus</name>
    <name type="common">Human hookworm</name>
    <dbReference type="NCBI Taxonomy" id="51031"/>
    <lineage>
        <taxon>Eukaryota</taxon>
        <taxon>Metazoa</taxon>
        <taxon>Ecdysozoa</taxon>
        <taxon>Nematoda</taxon>
        <taxon>Chromadorea</taxon>
        <taxon>Rhabditida</taxon>
        <taxon>Rhabditina</taxon>
        <taxon>Rhabditomorpha</taxon>
        <taxon>Strongyloidea</taxon>
        <taxon>Ancylostomatidae</taxon>
        <taxon>Bunostominae</taxon>
        <taxon>Necator</taxon>
    </lineage>
</organism>
<comment type="caution">
    <text evidence="1">The sequence shown here is derived from an EMBL/GenBank/DDBJ whole genome shotgun (WGS) entry which is preliminary data.</text>
</comment>
<dbReference type="Proteomes" id="UP001303046">
    <property type="component" value="Unassembled WGS sequence"/>
</dbReference>